<dbReference type="SUPFAM" id="SSF56112">
    <property type="entry name" value="Protein kinase-like (PK-like)"/>
    <property type="match status" value="1"/>
</dbReference>
<feature type="domain" description="Protein kinase" evidence="4">
    <location>
        <begin position="469"/>
        <end position="782"/>
    </location>
</feature>
<dbReference type="GO" id="GO:0005737">
    <property type="term" value="C:cytoplasm"/>
    <property type="evidence" value="ECO:0007669"/>
    <property type="project" value="TreeGrafter"/>
</dbReference>
<accession>A0A6G0WXM0</accession>
<dbReference type="GO" id="GO:0051017">
    <property type="term" value="P:actin filament bundle assembly"/>
    <property type="evidence" value="ECO:0007669"/>
    <property type="project" value="TreeGrafter"/>
</dbReference>
<keyword evidence="2" id="KW-0040">ANK repeat</keyword>
<keyword evidence="1" id="KW-0677">Repeat</keyword>
<dbReference type="EMBL" id="VJMJ01000135">
    <property type="protein sequence ID" value="KAF0732285.1"/>
    <property type="molecule type" value="Genomic_DNA"/>
</dbReference>
<gene>
    <name evidence="5" type="ORF">Ae201684_010576</name>
</gene>
<dbReference type="Gene3D" id="1.25.40.20">
    <property type="entry name" value="Ankyrin repeat-containing domain"/>
    <property type="match status" value="2"/>
</dbReference>
<dbReference type="PROSITE" id="PS50011">
    <property type="entry name" value="PROTEIN_KINASE_DOM"/>
    <property type="match status" value="1"/>
</dbReference>
<dbReference type="SMART" id="SM00248">
    <property type="entry name" value="ANK"/>
    <property type="match status" value="7"/>
</dbReference>
<dbReference type="Pfam" id="PF00069">
    <property type="entry name" value="Pkinase"/>
    <property type="match status" value="1"/>
</dbReference>
<dbReference type="InterPro" id="IPR052420">
    <property type="entry name" value="Espin/Espin-like"/>
</dbReference>
<comment type="caution">
    <text evidence="5">The sequence shown here is derived from an EMBL/GenBank/DDBJ whole genome shotgun (WGS) entry which is preliminary data.</text>
</comment>
<dbReference type="GO" id="GO:0004672">
    <property type="term" value="F:protein kinase activity"/>
    <property type="evidence" value="ECO:0007669"/>
    <property type="project" value="InterPro"/>
</dbReference>
<dbReference type="InterPro" id="IPR002110">
    <property type="entry name" value="Ankyrin_rpt"/>
</dbReference>
<evidence type="ECO:0000313" key="6">
    <source>
        <dbReference type="Proteomes" id="UP000481153"/>
    </source>
</evidence>
<keyword evidence="6" id="KW-1185">Reference proteome</keyword>
<evidence type="ECO:0000256" key="3">
    <source>
        <dbReference type="SAM" id="Coils"/>
    </source>
</evidence>
<dbReference type="GO" id="GO:0051015">
    <property type="term" value="F:actin filament binding"/>
    <property type="evidence" value="ECO:0007669"/>
    <property type="project" value="TreeGrafter"/>
</dbReference>
<evidence type="ECO:0000259" key="4">
    <source>
        <dbReference type="PROSITE" id="PS50011"/>
    </source>
</evidence>
<feature type="coiled-coil region" evidence="3">
    <location>
        <begin position="806"/>
        <end position="840"/>
    </location>
</feature>
<dbReference type="PANTHER" id="PTHR24153">
    <property type="entry name" value="ESPIN"/>
    <property type="match status" value="1"/>
</dbReference>
<evidence type="ECO:0000256" key="2">
    <source>
        <dbReference type="ARBA" id="ARBA00023043"/>
    </source>
</evidence>
<dbReference type="InterPro" id="IPR011009">
    <property type="entry name" value="Kinase-like_dom_sf"/>
</dbReference>
<dbReference type="AlphaFoldDB" id="A0A6G0WXM0"/>
<dbReference type="SMART" id="SM00220">
    <property type="entry name" value="S_TKc"/>
    <property type="match status" value="1"/>
</dbReference>
<dbReference type="Gene3D" id="1.10.510.10">
    <property type="entry name" value="Transferase(Phosphotransferase) domain 1"/>
    <property type="match status" value="1"/>
</dbReference>
<dbReference type="VEuPathDB" id="FungiDB:AeMF1_000317"/>
<keyword evidence="3" id="KW-0175">Coiled coil</keyword>
<dbReference type="SUPFAM" id="SSF48403">
    <property type="entry name" value="Ankyrin repeat"/>
    <property type="match status" value="2"/>
</dbReference>
<dbReference type="InterPro" id="IPR036770">
    <property type="entry name" value="Ankyrin_rpt-contain_sf"/>
</dbReference>
<dbReference type="GO" id="GO:0005524">
    <property type="term" value="F:ATP binding"/>
    <property type="evidence" value="ECO:0007669"/>
    <property type="project" value="InterPro"/>
</dbReference>
<protein>
    <recommendedName>
        <fullName evidence="4">Protein kinase domain-containing protein</fullName>
    </recommendedName>
</protein>
<dbReference type="InterPro" id="IPR000719">
    <property type="entry name" value="Prot_kinase_dom"/>
</dbReference>
<organism evidence="5 6">
    <name type="scientific">Aphanomyces euteiches</name>
    <dbReference type="NCBI Taxonomy" id="100861"/>
    <lineage>
        <taxon>Eukaryota</taxon>
        <taxon>Sar</taxon>
        <taxon>Stramenopiles</taxon>
        <taxon>Oomycota</taxon>
        <taxon>Saprolegniomycetes</taxon>
        <taxon>Saprolegniales</taxon>
        <taxon>Verrucalvaceae</taxon>
        <taxon>Aphanomyces</taxon>
    </lineage>
</organism>
<evidence type="ECO:0000313" key="5">
    <source>
        <dbReference type="EMBL" id="KAF0732285.1"/>
    </source>
</evidence>
<proteinExistence type="predicted"/>
<dbReference type="PANTHER" id="PTHR24153:SF8">
    <property type="entry name" value="FORKED, ISOFORM F"/>
    <property type="match status" value="1"/>
</dbReference>
<evidence type="ECO:0000256" key="1">
    <source>
        <dbReference type="ARBA" id="ARBA00022737"/>
    </source>
</evidence>
<name>A0A6G0WXM0_9STRA</name>
<sequence>MQHDDTSRQPRAAAVQVLSSWAGQSMKHFRSTKKLLDSTESLFIHRWADSKDADTMLAFQKAHEEKDVTGMLAAVRATPKLMEHPLKEDGILLHSLCQMPNLSDVMELMELCVREFPEAVAHMDSKGRTPLHYLCMNPNATSVAIEQLVMAFPVSAAMCDKESCLPIHYLCLNSAQTIDMTMRLQHFETFSLRNRDGRTPLHCLLVRNTTDFDLCATLLSLAPEAIGVADNLGRFILHWVCAMKKHLNVSLLQLVLSMDQTAACRSDLNGQLPLHVLVANPNITLEALELVLQINPQGVDVIDANGQSPLHLLCANDSIQVAMLRTICDRAVASPTCFKWLDNEGSSALHILCTNHQVTIAMVQLLVQTFPESAQLLDIYGCTPFHYICANPAVSIDLLWVFLDKCPIVTKLVDQRGKTPLHYICANSSVTADLISIVFDAYPTSSQVMDHAMKLAVHYIIENSAIPSDMAYRLLANGSAYRLRYDIREEMQRPHSTVTYFDGTNDPPAIVYCATDIAVDSRSSKHVTLQYYSDQATFRHMLSILSALHAPPEAEATDVASLTVTMVDSFDNARKRIRIGEASPILDFCIVLEQPDATLDAIKCIDPHAMIAGVGHCLSHWHCTAHIAHGDISLRSIGLFGPAFKLLPSLASQPKESSVFHQGVSDRWTCAPEIAKALLARPYAVPTTASDVWQFGCVVYQVITGTPLLQTIAPYSVLLPENQLYHVVASITDAVITRVLAPLPADIRDILMHMLKVDPSARWTIDRVMGAVGVSLKLHQALGQPPVDVAWECLPPLDNQEPEATHTGLSNQVDQLTQLLQEAKTQLRRVELERDGLQRQLCELVDHLNVVLEEKEEAKHQVSVMDKKRASLANQLDTMVQMVMSVMPLAQQVYGNSCDDFLAHTMAHAANATVRPSYELSAPQRASAVAFLKEHLRKTILSKGCIAKWANQPLPQVDEVAHDIDCTPPTE</sequence>
<reference evidence="5 6" key="1">
    <citation type="submission" date="2019-07" db="EMBL/GenBank/DDBJ databases">
        <title>Genomics analysis of Aphanomyces spp. identifies a new class of oomycete effector associated with host adaptation.</title>
        <authorList>
            <person name="Gaulin E."/>
        </authorList>
    </citation>
    <scope>NUCLEOTIDE SEQUENCE [LARGE SCALE GENOMIC DNA]</scope>
    <source>
        <strain evidence="5 6">ATCC 201684</strain>
    </source>
</reference>
<dbReference type="Proteomes" id="UP000481153">
    <property type="component" value="Unassembled WGS sequence"/>
</dbReference>